<dbReference type="Proteomes" id="UP000535908">
    <property type="component" value="Unassembled WGS sequence"/>
</dbReference>
<dbReference type="GO" id="GO:0015293">
    <property type="term" value="F:symporter activity"/>
    <property type="evidence" value="ECO:0007669"/>
    <property type="project" value="InterPro"/>
</dbReference>
<evidence type="ECO:0000313" key="2">
    <source>
        <dbReference type="EMBL" id="MBC1937402.1"/>
    </source>
</evidence>
<feature type="transmembrane region" description="Helical" evidence="1">
    <location>
        <begin position="184"/>
        <end position="204"/>
    </location>
</feature>
<keyword evidence="1" id="KW-0812">Transmembrane</keyword>
<gene>
    <name evidence="2" type="ORF">HCA69_13550</name>
</gene>
<dbReference type="GO" id="GO:0005886">
    <property type="term" value="C:plasma membrane"/>
    <property type="evidence" value="ECO:0007669"/>
    <property type="project" value="TreeGrafter"/>
</dbReference>
<dbReference type="RefSeq" id="WP_185411681.1">
    <property type="nucleotide sequence ID" value="NZ_JAARRE010000018.1"/>
</dbReference>
<organism evidence="2 3">
    <name type="scientific">Listeria grandensis</name>
    <dbReference type="NCBI Taxonomy" id="1494963"/>
    <lineage>
        <taxon>Bacteria</taxon>
        <taxon>Bacillati</taxon>
        <taxon>Bacillota</taxon>
        <taxon>Bacilli</taxon>
        <taxon>Bacillales</taxon>
        <taxon>Listeriaceae</taxon>
        <taxon>Listeria</taxon>
    </lineage>
</organism>
<sequence length="503" mass="56353">MINRTANPKIGFKTILSYGAGDVFGGGAFAIAGLWLIFFYTNIAGLTPVQATSIVAIGRFVDAFFDPLMGYVTDNFYKTKLGKRFGRRGFFFLIGMPLSLTYALMWTVGFGGYWYYLLTYVMFGFVFSLITVPYETLPAEMTRDFNTRSKLTTVRLLFSQGATFLASWLPGVLIQIYGEDSPTSFLLMGICFSIIYAIIMFCLYKFTWEQPVVESEQEQDSFRNDMRYLFKELISTFKVKTFRLHVLMYTGAFLAQDIFGATFAFFIAFAIGQDAVLASKLLSTMAVVQIIFVPIFAWFCIKFGNGAAYKIALTTVIGGILGFIAIYYFAVAQILLLLYVVSIIMGVGRSGTFYVPWNIYSFVADVDQMLTGKRREGIFAGMMTFTRKFVQSVAILLVGAFLESFGFVSKQAVQSSSAIGGIIIVFGIGTIVFALFGLFISSKFKLTRANHKVLLNEIARLQEGGSMETVDQHTKEVVEELTGWEYENNWGNNHIVPIREKTV</sequence>
<feature type="transmembrane region" description="Helical" evidence="1">
    <location>
        <begin position="418"/>
        <end position="440"/>
    </location>
</feature>
<dbReference type="Pfam" id="PF13347">
    <property type="entry name" value="MFS_2"/>
    <property type="match status" value="1"/>
</dbReference>
<dbReference type="PANTHER" id="PTHR11328:SF24">
    <property type="entry name" value="MAJOR FACILITATOR SUPERFAMILY (MFS) PROFILE DOMAIN-CONTAINING PROTEIN"/>
    <property type="match status" value="1"/>
</dbReference>
<comment type="caution">
    <text evidence="2">The sequence shown here is derived from an EMBL/GenBank/DDBJ whole genome shotgun (WGS) entry which is preliminary data.</text>
</comment>
<name>A0A7X1CQV1_9LIST</name>
<keyword evidence="1" id="KW-1133">Transmembrane helix</keyword>
<feature type="transmembrane region" description="Helical" evidence="1">
    <location>
        <begin position="90"/>
        <end position="108"/>
    </location>
</feature>
<dbReference type="GO" id="GO:0008643">
    <property type="term" value="P:carbohydrate transport"/>
    <property type="evidence" value="ECO:0007669"/>
    <property type="project" value="InterPro"/>
</dbReference>
<accession>A0A7X1CQV1</accession>
<protein>
    <submittedName>
        <fullName evidence="2">MFS transporter</fullName>
    </submittedName>
</protein>
<feature type="transmembrane region" description="Helical" evidence="1">
    <location>
        <begin position="277"/>
        <end position="299"/>
    </location>
</feature>
<dbReference type="Gene3D" id="1.20.1250.20">
    <property type="entry name" value="MFS general substrate transporter like domains"/>
    <property type="match status" value="1"/>
</dbReference>
<feature type="transmembrane region" description="Helical" evidence="1">
    <location>
        <begin position="246"/>
        <end position="271"/>
    </location>
</feature>
<dbReference type="PANTHER" id="PTHR11328">
    <property type="entry name" value="MAJOR FACILITATOR SUPERFAMILY DOMAIN-CONTAINING PROTEIN"/>
    <property type="match status" value="1"/>
</dbReference>
<dbReference type="InterPro" id="IPR039672">
    <property type="entry name" value="MFS_2"/>
</dbReference>
<feature type="transmembrane region" description="Helical" evidence="1">
    <location>
        <begin position="114"/>
        <end position="135"/>
    </location>
</feature>
<dbReference type="CDD" id="cd17332">
    <property type="entry name" value="MFS_MelB_like"/>
    <property type="match status" value="1"/>
</dbReference>
<feature type="transmembrane region" description="Helical" evidence="1">
    <location>
        <begin position="311"/>
        <end position="330"/>
    </location>
</feature>
<dbReference type="EMBL" id="JAARWN010000016">
    <property type="protein sequence ID" value="MBC1937402.1"/>
    <property type="molecule type" value="Genomic_DNA"/>
</dbReference>
<dbReference type="AlphaFoldDB" id="A0A7X1CQV1"/>
<dbReference type="SUPFAM" id="SSF103473">
    <property type="entry name" value="MFS general substrate transporter"/>
    <property type="match status" value="1"/>
</dbReference>
<feature type="transmembrane region" description="Helical" evidence="1">
    <location>
        <begin position="156"/>
        <end position="178"/>
    </location>
</feature>
<evidence type="ECO:0000256" key="1">
    <source>
        <dbReference type="SAM" id="Phobius"/>
    </source>
</evidence>
<keyword evidence="1" id="KW-0472">Membrane</keyword>
<reference evidence="2 3" key="1">
    <citation type="submission" date="2020-03" db="EMBL/GenBank/DDBJ databases">
        <title>Soil Listeria distribution.</title>
        <authorList>
            <person name="Liao J."/>
            <person name="Wiedmann M."/>
        </authorList>
    </citation>
    <scope>NUCLEOTIDE SEQUENCE [LARGE SCALE GENOMIC DNA]</scope>
    <source>
        <strain evidence="2 3">FSL L7-0741</strain>
    </source>
</reference>
<dbReference type="InterPro" id="IPR036259">
    <property type="entry name" value="MFS_trans_sf"/>
</dbReference>
<evidence type="ECO:0000313" key="3">
    <source>
        <dbReference type="Proteomes" id="UP000535908"/>
    </source>
</evidence>
<proteinExistence type="predicted"/>
<feature type="transmembrane region" description="Helical" evidence="1">
    <location>
        <begin position="21"/>
        <end position="43"/>
    </location>
</feature>
<feature type="transmembrane region" description="Helical" evidence="1">
    <location>
        <begin position="336"/>
        <end position="357"/>
    </location>
</feature>